<dbReference type="OrthoDB" id="4475657at2"/>
<evidence type="ECO:0000256" key="3">
    <source>
        <dbReference type="ARBA" id="ARBA00022827"/>
    </source>
</evidence>
<dbReference type="GO" id="GO:0016651">
    <property type="term" value="F:oxidoreductase activity, acting on NAD(P)H"/>
    <property type="evidence" value="ECO:0007669"/>
    <property type="project" value="TreeGrafter"/>
</dbReference>
<dbReference type="InterPro" id="IPR036188">
    <property type="entry name" value="FAD/NAD-bd_sf"/>
</dbReference>
<dbReference type="RefSeq" id="WP_037312565.1">
    <property type="nucleotide sequence ID" value="NZ_FOWS01000001.1"/>
</dbReference>
<dbReference type="InterPro" id="IPR050446">
    <property type="entry name" value="FAD-oxidoreductase/Apoptosis"/>
</dbReference>
<dbReference type="Pfam" id="PF14759">
    <property type="entry name" value="Reductase_C"/>
    <property type="match status" value="1"/>
</dbReference>
<evidence type="ECO:0000259" key="6">
    <source>
        <dbReference type="Pfam" id="PF14759"/>
    </source>
</evidence>
<accession>A0A837D7K2</accession>
<evidence type="ECO:0000259" key="5">
    <source>
        <dbReference type="Pfam" id="PF07992"/>
    </source>
</evidence>
<dbReference type="GO" id="GO:0005737">
    <property type="term" value="C:cytoplasm"/>
    <property type="evidence" value="ECO:0007669"/>
    <property type="project" value="TreeGrafter"/>
</dbReference>
<keyword evidence="4" id="KW-0560">Oxidoreductase</keyword>
<evidence type="ECO:0000313" key="7">
    <source>
        <dbReference type="EMBL" id="KHF43550.1"/>
    </source>
</evidence>
<dbReference type="PRINTS" id="PR00411">
    <property type="entry name" value="PNDRDTASEI"/>
</dbReference>
<dbReference type="Gene3D" id="3.50.50.60">
    <property type="entry name" value="FAD/NAD(P)-binding domain"/>
    <property type="match status" value="2"/>
</dbReference>
<dbReference type="PANTHER" id="PTHR43557:SF2">
    <property type="entry name" value="RIESKE DOMAIN-CONTAINING PROTEIN-RELATED"/>
    <property type="match status" value="1"/>
</dbReference>
<feature type="domain" description="Reductase C-terminal" evidence="6">
    <location>
        <begin position="321"/>
        <end position="386"/>
    </location>
</feature>
<name>A0A837D7K2_9PSEU</name>
<dbReference type="Pfam" id="PF07992">
    <property type="entry name" value="Pyr_redox_2"/>
    <property type="match status" value="1"/>
</dbReference>
<dbReference type="InterPro" id="IPR016156">
    <property type="entry name" value="FAD/NAD-linked_Rdtase_dimer_sf"/>
</dbReference>
<dbReference type="AlphaFoldDB" id="A0A837D7K2"/>
<dbReference type="SUPFAM" id="SSF51905">
    <property type="entry name" value="FAD/NAD(P)-binding domain"/>
    <property type="match status" value="1"/>
</dbReference>
<feature type="domain" description="FAD/NAD(P)-binding" evidence="5">
    <location>
        <begin position="6"/>
        <end position="302"/>
    </location>
</feature>
<proteinExistence type="predicted"/>
<keyword evidence="2" id="KW-0285">Flavoprotein</keyword>
<comment type="cofactor">
    <cofactor evidence="1">
        <name>FAD</name>
        <dbReference type="ChEBI" id="CHEBI:57692"/>
    </cofactor>
</comment>
<dbReference type="Proteomes" id="UP000030848">
    <property type="component" value="Unassembled WGS sequence"/>
</dbReference>
<protein>
    <submittedName>
        <fullName evidence="7">Pyridine nucleotide-disulfide oxidoreductase</fullName>
    </submittedName>
</protein>
<gene>
    <name evidence="7" type="ORF">MINT15_37520</name>
</gene>
<keyword evidence="3" id="KW-0274">FAD</keyword>
<evidence type="ECO:0000256" key="1">
    <source>
        <dbReference type="ARBA" id="ARBA00001974"/>
    </source>
</evidence>
<dbReference type="PANTHER" id="PTHR43557">
    <property type="entry name" value="APOPTOSIS-INDUCING FACTOR 1"/>
    <property type="match status" value="1"/>
</dbReference>
<dbReference type="InterPro" id="IPR023753">
    <property type="entry name" value="FAD/NAD-binding_dom"/>
</dbReference>
<dbReference type="EMBL" id="JRZE01000006">
    <property type="protein sequence ID" value="KHF43550.1"/>
    <property type="molecule type" value="Genomic_DNA"/>
</dbReference>
<sequence>MSDPSSVLVVGASAAGLSTAEALRRNGYRGRLTLLGAESHAPYDRPPLSKQVLAGEWVPERTRLRPEQALSELDAEFLLGDPAVGLDATQRVVRTASGRSLCADTVVVATGVTPRRLSVGAGLSGVHVLRTLDDTLALRAELSRASRLIVLGEGVLGSEVAATARGLGLSVTMIGPQPAPLASRLGPLVSGKLAELHSEHGVRLVLGHLVEQLVGEHGRVTGVRLDSGQLLSADVVVMAVGAEPSTAWLRDSDLTLDDGVVCDAHCRAAPGIYAVGDVARWYHPALGTTLRLENRTNATEQAQVVAANILGADRTYAPVPYFWTDQFDTKVQVYGRPAADDDATVVEGDPTGRRFVVRFERAGRVTGIIGWNMPKQARLRRREVAKTFGAAALPTA</sequence>
<dbReference type="SUPFAM" id="SSF55424">
    <property type="entry name" value="FAD/NAD-linked reductases, dimerisation (C-terminal) domain"/>
    <property type="match status" value="1"/>
</dbReference>
<dbReference type="Gene3D" id="3.30.390.30">
    <property type="match status" value="1"/>
</dbReference>
<evidence type="ECO:0000313" key="8">
    <source>
        <dbReference type="Proteomes" id="UP000030848"/>
    </source>
</evidence>
<comment type="caution">
    <text evidence="7">The sequence shown here is derived from an EMBL/GenBank/DDBJ whole genome shotgun (WGS) entry which is preliminary data.</text>
</comment>
<dbReference type="PRINTS" id="PR00368">
    <property type="entry name" value="FADPNR"/>
</dbReference>
<organism evidence="7 8">
    <name type="scientific">Saccharomonospora viridis</name>
    <dbReference type="NCBI Taxonomy" id="1852"/>
    <lineage>
        <taxon>Bacteria</taxon>
        <taxon>Bacillati</taxon>
        <taxon>Actinomycetota</taxon>
        <taxon>Actinomycetes</taxon>
        <taxon>Pseudonocardiales</taxon>
        <taxon>Pseudonocardiaceae</taxon>
        <taxon>Saccharomonospora</taxon>
    </lineage>
</organism>
<evidence type="ECO:0000256" key="4">
    <source>
        <dbReference type="ARBA" id="ARBA00023002"/>
    </source>
</evidence>
<reference evidence="7 8" key="1">
    <citation type="submission" date="2014-10" db="EMBL/GenBank/DDBJ databases">
        <title>Genome sequence of Micropolyspora internatus JCM3315.</title>
        <authorList>
            <person name="Shin S.-K."/>
            <person name="Yi H."/>
        </authorList>
    </citation>
    <scope>NUCLEOTIDE SEQUENCE [LARGE SCALE GENOMIC DNA]</scope>
    <source>
        <strain evidence="7 8">JCM 3315</strain>
    </source>
</reference>
<dbReference type="InterPro" id="IPR028202">
    <property type="entry name" value="Reductase_C"/>
</dbReference>
<evidence type="ECO:0000256" key="2">
    <source>
        <dbReference type="ARBA" id="ARBA00022630"/>
    </source>
</evidence>